<feature type="site" description="Interaction with substrate tRNA" evidence="10">
    <location>
        <position position="103"/>
    </location>
</feature>
<dbReference type="GO" id="GO:0052381">
    <property type="term" value="F:tRNA dimethylallyltransferase activity"/>
    <property type="evidence" value="ECO:0007669"/>
    <property type="project" value="UniProtKB-UniRule"/>
</dbReference>
<evidence type="ECO:0000313" key="14">
    <source>
        <dbReference type="EMBL" id="RUO26734.1"/>
    </source>
</evidence>
<dbReference type="NCBIfam" id="TIGR00174">
    <property type="entry name" value="miaA"/>
    <property type="match status" value="1"/>
</dbReference>
<reference evidence="14 15" key="1">
    <citation type="journal article" date="2011" name="Front. Microbiol.">
        <title>Genomic signatures of strain selection and enhancement in Bacillus atrophaeus var. globigii, a historical biowarfare simulant.</title>
        <authorList>
            <person name="Gibbons H.S."/>
            <person name="Broomall S.M."/>
            <person name="McNew L.A."/>
            <person name="Daligault H."/>
            <person name="Chapman C."/>
            <person name="Bruce D."/>
            <person name="Karavis M."/>
            <person name="Krepps M."/>
            <person name="McGregor P.A."/>
            <person name="Hong C."/>
            <person name="Park K.H."/>
            <person name="Akmal A."/>
            <person name="Feldman A."/>
            <person name="Lin J.S."/>
            <person name="Chang W.E."/>
            <person name="Higgs B.W."/>
            <person name="Demirev P."/>
            <person name="Lindquist J."/>
            <person name="Liem A."/>
            <person name="Fochler E."/>
            <person name="Read T.D."/>
            <person name="Tapia R."/>
            <person name="Johnson S."/>
            <person name="Bishop-Lilly K.A."/>
            <person name="Detter C."/>
            <person name="Han C."/>
            <person name="Sozhamannan S."/>
            <person name="Rosenzweig C.N."/>
            <person name="Skowronski E.W."/>
        </authorList>
    </citation>
    <scope>NUCLEOTIDE SEQUENCE [LARGE SCALE GENOMIC DNA]</scope>
    <source>
        <strain evidence="14 15">MLST1</strain>
    </source>
</reference>
<comment type="function">
    <text evidence="2 10 12">Catalyzes the transfer of a dimethylallyl group onto the adenine at position 37 in tRNAs that read codons beginning with uridine, leading to the formation of N6-(dimethylallyl)adenosine (i(6)A).</text>
</comment>
<evidence type="ECO:0000256" key="13">
    <source>
        <dbReference type="RuleBase" id="RU003785"/>
    </source>
</evidence>
<dbReference type="HAMAP" id="MF_00185">
    <property type="entry name" value="IPP_trans"/>
    <property type="match status" value="1"/>
</dbReference>
<dbReference type="Proteomes" id="UP000288293">
    <property type="component" value="Unassembled WGS sequence"/>
</dbReference>
<dbReference type="PANTHER" id="PTHR11088:SF60">
    <property type="entry name" value="TRNA DIMETHYLALLYLTRANSFERASE"/>
    <property type="match status" value="1"/>
</dbReference>
<comment type="caution">
    <text evidence="14">The sequence shown here is derived from an EMBL/GenBank/DDBJ whole genome shotgun (WGS) entry which is preliminary data.</text>
</comment>
<feature type="region of interest" description="Interaction with substrate tRNA" evidence="10">
    <location>
        <begin position="161"/>
        <end position="165"/>
    </location>
</feature>
<dbReference type="Pfam" id="PF01715">
    <property type="entry name" value="IPPT"/>
    <property type="match status" value="1"/>
</dbReference>
<dbReference type="InterPro" id="IPR027417">
    <property type="entry name" value="P-loop_NTPase"/>
</dbReference>
<dbReference type="OrthoDB" id="9776390at2"/>
<feature type="binding site" evidence="10">
    <location>
        <begin position="14"/>
        <end position="19"/>
    </location>
    <ligand>
        <name>substrate</name>
    </ligand>
</feature>
<gene>
    <name evidence="10" type="primary">miaA</name>
    <name evidence="14" type="ORF">CWE09_08570</name>
</gene>
<evidence type="ECO:0000256" key="4">
    <source>
        <dbReference type="ARBA" id="ARBA00022679"/>
    </source>
</evidence>
<comment type="cofactor">
    <cofactor evidence="1 10">
        <name>Mg(2+)</name>
        <dbReference type="ChEBI" id="CHEBI:18420"/>
    </cofactor>
</comment>
<comment type="catalytic activity">
    <reaction evidence="9 10 11">
        <text>adenosine(37) in tRNA + dimethylallyl diphosphate = N(6)-dimethylallyladenosine(37) in tRNA + diphosphate</text>
        <dbReference type="Rhea" id="RHEA:26482"/>
        <dbReference type="Rhea" id="RHEA-COMP:10162"/>
        <dbReference type="Rhea" id="RHEA-COMP:10375"/>
        <dbReference type="ChEBI" id="CHEBI:33019"/>
        <dbReference type="ChEBI" id="CHEBI:57623"/>
        <dbReference type="ChEBI" id="CHEBI:74411"/>
        <dbReference type="ChEBI" id="CHEBI:74415"/>
        <dbReference type="EC" id="2.5.1.75"/>
    </reaction>
</comment>
<organism evidence="14 15">
    <name type="scientific">Aliidiomarina minuta</name>
    <dbReference type="NCBI Taxonomy" id="880057"/>
    <lineage>
        <taxon>Bacteria</taxon>
        <taxon>Pseudomonadati</taxon>
        <taxon>Pseudomonadota</taxon>
        <taxon>Gammaproteobacteria</taxon>
        <taxon>Alteromonadales</taxon>
        <taxon>Idiomarinaceae</taxon>
        <taxon>Aliidiomarina</taxon>
    </lineage>
</organism>
<evidence type="ECO:0000256" key="3">
    <source>
        <dbReference type="ARBA" id="ARBA00005842"/>
    </source>
</evidence>
<evidence type="ECO:0000256" key="9">
    <source>
        <dbReference type="ARBA" id="ARBA00049563"/>
    </source>
</evidence>
<keyword evidence="6 10" id="KW-0547">Nucleotide-binding</keyword>
<feature type="region of interest" description="Interaction with substrate tRNA" evidence="10">
    <location>
        <begin position="275"/>
        <end position="282"/>
    </location>
</feature>
<name>A0A432W9D1_9GAMM</name>
<dbReference type="FunFam" id="1.10.20.140:FF:000001">
    <property type="entry name" value="tRNA dimethylallyltransferase"/>
    <property type="match status" value="1"/>
</dbReference>
<comment type="caution">
    <text evidence="10">Lacks conserved residue(s) required for the propagation of feature annotation.</text>
</comment>
<feature type="binding site" evidence="10">
    <location>
        <begin position="12"/>
        <end position="19"/>
    </location>
    <ligand>
        <name>ATP</name>
        <dbReference type="ChEBI" id="CHEBI:30616"/>
    </ligand>
</feature>
<dbReference type="GO" id="GO:0006400">
    <property type="term" value="P:tRNA modification"/>
    <property type="evidence" value="ECO:0007669"/>
    <property type="project" value="TreeGrafter"/>
</dbReference>
<evidence type="ECO:0000256" key="2">
    <source>
        <dbReference type="ARBA" id="ARBA00003213"/>
    </source>
</evidence>
<dbReference type="Gene3D" id="1.10.20.140">
    <property type="match status" value="1"/>
</dbReference>
<comment type="similarity">
    <text evidence="3 10 13">Belongs to the IPP transferase family.</text>
</comment>
<dbReference type="Gene3D" id="3.40.50.300">
    <property type="entry name" value="P-loop containing nucleotide triphosphate hydrolases"/>
    <property type="match status" value="1"/>
</dbReference>
<feature type="region of interest" description="Interaction with substrate tRNA" evidence="10">
    <location>
        <begin position="37"/>
        <end position="40"/>
    </location>
</feature>
<evidence type="ECO:0000256" key="5">
    <source>
        <dbReference type="ARBA" id="ARBA00022694"/>
    </source>
</evidence>
<evidence type="ECO:0000256" key="11">
    <source>
        <dbReference type="RuleBase" id="RU003783"/>
    </source>
</evidence>
<keyword evidence="7 10" id="KW-0067">ATP-binding</keyword>
<dbReference type="SUPFAM" id="SSF52540">
    <property type="entry name" value="P-loop containing nucleoside triphosphate hydrolases"/>
    <property type="match status" value="1"/>
</dbReference>
<evidence type="ECO:0000256" key="12">
    <source>
        <dbReference type="RuleBase" id="RU003784"/>
    </source>
</evidence>
<evidence type="ECO:0000256" key="7">
    <source>
        <dbReference type="ARBA" id="ARBA00022840"/>
    </source>
</evidence>
<keyword evidence="4 10" id="KW-0808">Transferase</keyword>
<keyword evidence="5 10" id="KW-0819">tRNA processing</keyword>
<accession>A0A432W9D1</accession>
<evidence type="ECO:0000256" key="8">
    <source>
        <dbReference type="ARBA" id="ARBA00022842"/>
    </source>
</evidence>
<comment type="subunit">
    <text evidence="10">Monomer.</text>
</comment>
<keyword evidence="8 10" id="KW-0460">Magnesium</keyword>
<proteinExistence type="inferred from homology"/>
<dbReference type="GO" id="GO:0005524">
    <property type="term" value="F:ATP binding"/>
    <property type="evidence" value="ECO:0007669"/>
    <property type="project" value="UniProtKB-UniRule"/>
</dbReference>
<dbReference type="PANTHER" id="PTHR11088">
    <property type="entry name" value="TRNA DIMETHYLALLYLTRANSFERASE"/>
    <property type="match status" value="1"/>
</dbReference>
<dbReference type="EMBL" id="PIPL01000001">
    <property type="protein sequence ID" value="RUO26734.1"/>
    <property type="molecule type" value="Genomic_DNA"/>
</dbReference>
<evidence type="ECO:0000313" key="15">
    <source>
        <dbReference type="Proteomes" id="UP000288293"/>
    </source>
</evidence>
<evidence type="ECO:0000256" key="10">
    <source>
        <dbReference type="HAMAP-Rule" id="MF_00185"/>
    </source>
</evidence>
<evidence type="ECO:0000256" key="6">
    <source>
        <dbReference type="ARBA" id="ARBA00022741"/>
    </source>
</evidence>
<keyword evidence="15" id="KW-1185">Reference proteome</keyword>
<sequence>MNKEPYVICISGPTAAGKTQLAMDLADRMSCQIISVDSALIYKGMDIGTAKPSAEELSQYPHALIDICDPAEIYSAAEFRRDALKAIEKALAEGKTPLLVGGTMLYYRALLGGLSNLPEANSEVRQALQARAEEHGWLFLHQKLQQLDPVAAARIHPNDPQRLLRALEVYELTGKSMTELTQTQQPGLAYPSYQFAIAPQDRSILHQRISQRFELMLQEGLEREVSTLKERGDLHLDLPSMRAVGYRQMWQYLDGQLKYPEMKERGVIATRQLAKRQITWLRSWPDLHWLDPLAGTMLTTAMQLLDDEQPSRPQMWLK</sequence>
<dbReference type="EC" id="2.5.1.75" evidence="10"/>
<dbReference type="AlphaFoldDB" id="A0A432W9D1"/>
<dbReference type="RefSeq" id="WP_126803545.1">
    <property type="nucleotide sequence ID" value="NZ_PIPL01000001.1"/>
</dbReference>
<evidence type="ECO:0000256" key="1">
    <source>
        <dbReference type="ARBA" id="ARBA00001946"/>
    </source>
</evidence>
<protein>
    <recommendedName>
        <fullName evidence="10">tRNA dimethylallyltransferase</fullName>
        <ecNumber evidence="10">2.5.1.75</ecNumber>
    </recommendedName>
    <alternativeName>
        <fullName evidence="10">Dimethylallyl diphosphate:tRNA dimethylallyltransferase</fullName>
        <shortName evidence="10">DMAPP:tRNA dimethylallyltransferase</shortName>
        <shortName evidence="10">DMATase</shortName>
    </alternativeName>
    <alternativeName>
        <fullName evidence="10">Isopentenyl-diphosphate:tRNA isopentenyltransferase</fullName>
        <shortName evidence="10">IPP transferase</shortName>
        <shortName evidence="10">IPPT</shortName>
        <shortName evidence="10">IPTase</shortName>
    </alternativeName>
</protein>
<feature type="site" description="Interaction with substrate tRNA" evidence="10">
    <location>
        <position position="125"/>
    </location>
</feature>
<dbReference type="InterPro" id="IPR039657">
    <property type="entry name" value="Dimethylallyltransferase"/>
</dbReference>
<dbReference type="InterPro" id="IPR018022">
    <property type="entry name" value="IPT"/>
</dbReference>